<accession>A0A1M6E6J5</accession>
<dbReference type="PANTHER" id="PTHR33692">
    <property type="entry name" value="RIBOSOME MATURATION FACTOR RIMM"/>
    <property type="match status" value="1"/>
</dbReference>
<keyword evidence="9" id="KW-1185">Reference proteome</keyword>
<dbReference type="NCBIfam" id="TIGR02273">
    <property type="entry name" value="16S_RimM"/>
    <property type="match status" value="1"/>
</dbReference>
<comment type="similarity">
    <text evidence="5">Belongs to the RimM family.</text>
</comment>
<dbReference type="InterPro" id="IPR009000">
    <property type="entry name" value="Transl_B-barrel_sf"/>
</dbReference>
<dbReference type="Gene3D" id="2.40.30.60">
    <property type="entry name" value="RimM"/>
    <property type="match status" value="1"/>
</dbReference>
<keyword evidence="4 5" id="KW-0143">Chaperone</keyword>
<dbReference type="STRING" id="1121919.SAMN02745975_00668"/>
<dbReference type="HAMAP" id="MF_00014">
    <property type="entry name" value="Ribosome_mat_RimM"/>
    <property type="match status" value="1"/>
</dbReference>
<dbReference type="InterPro" id="IPR011961">
    <property type="entry name" value="RimM"/>
</dbReference>
<feature type="domain" description="RimM N-terminal" evidence="6">
    <location>
        <begin position="7"/>
        <end position="85"/>
    </location>
</feature>
<evidence type="ECO:0000313" key="8">
    <source>
        <dbReference type="EMBL" id="SHI81045.1"/>
    </source>
</evidence>
<evidence type="ECO:0000259" key="7">
    <source>
        <dbReference type="Pfam" id="PF05239"/>
    </source>
</evidence>
<sequence length="170" mass="20062">MNKLLRIGQIVNTQGIRGELRVYPLTDYKERFEEIDWVYLDEDRSKRYTIEKVRYKNELVILKLKEINDINEAEKYKTKYLTIPKGSSRTLPEDTYYIVDLIGLEVYTHENEYIGVLKDVIQAAGNDIYEITYHKNPKKTVLIPAVGEFIKEVNIKEKRITVQLIEGFLE</sequence>
<reference evidence="9" key="1">
    <citation type="submission" date="2016-11" db="EMBL/GenBank/DDBJ databases">
        <authorList>
            <person name="Varghese N."/>
            <person name="Submissions S."/>
        </authorList>
    </citation>
    <scope>NUCLEOTIDE SEQUENCE [LARGE SCALE GENOMIC DNA]</scope>
    <source>
        <strain evidence="9">DSM 17957</strain>
    </source>
</reference>
<dbReference type="PANTHER" id="PTHR33692:SF1">
    <property type="entry name" value="RIBOSOME MATURATION FACTOR RIMM"/>
    <property type="match status" value="1"/>
</dbReference>
<dbReference type="EMBL" id="FQZV01000007">
    <property type="protein sequence ID" value="SHI81045.1"/>
    <property type="molecule type" value="Genomic_DNA"/>
</dbReference>
<dbReference type="GO" id="GO:0043022">
    <property type="term" value="F:ribosome binding"/>
    <property type="evidence" value="ECO:0007669"/>
    <property type="project" value="InterPro"/>
</dbReference>
<dbReference type="InterPro" id="IPR027275">
    <property type="entry name" value="PRC-brl_dom"/>
</dbReference>
<proteinExistence type="inferred from homology"/>
<dbReference type="InterPro" id="IPR011033">
    <property type="entry name" value="PRC_barrel-like_sf"/>
</dbReference>
<dbReference type="Proteomes" id="UP000184536">
    <property type="component" value="Unassembled WGS sequence"/>
</dbReference>
<dbReference type="GO" id="GO:0005737">
    <property type="term" value="C:cytoplasm"/>
    <property type="evidence" value="ECO:0007669"/>
    <property type="project" value="UniProtKB-SubCell"/>
</dbReference>
<evidence type="ECO:0000259" key="6">
    <source>
        <dbReference type="Pfam" id="PF01782"/>
    </source>
</evidence>
<dbReference type="Pfam" id="PF05239">
    <property type="entry name" value="PRC"/>
    <property type="match status" value="1"/>
</dbReference>
<feature type="domain" description="PRC-barrel" evidence="7">
    <location>
        <begin position="93"/>
        <end position="167"/>
    </location>
</feature>
<dbReference type="GO" id="GO:0005840">
    <property type="term" value="C:ribosome"/>
    <property type="evidence" value="ECO:0007669"/>
    <property type="project" value="InterPro"/>
</dbReference>
<dbReference type="AlphaFoldDB" id="A0A1M6E6J5"/>
<dbReference type="InterPro" id="IPR002676">
    <property type="entry name" value="RimM_N"/>
</dbReference>
<dbReference type="InterPro" id="IPR036976">
    <property type="entry name" value="RimM_N_sf"/>
</dbReference>
<name>A0A1M6E6J5_9FIRM</name>
<keyword evidence="1 5" id="KW-0963">Cytoplasm</keyword>
<evidence type="ECO:0000256" key="3">
    <source>
        <dbReference type="ARBA" id="ARBA00022552"/>
    </source>
</evidence>
<evidence type="ECO:0000256" key="4">
    <source>
        <dbReference type="ARBA" id="ARBA00023186"/>
    </source>
</evidence>
<evidence type="ECO:0000256" key="5">
    <source>
        <dbReference type="HAMAP-Rule" id="MF_00014"/>
    </source>
</evidence>
<evidence type="ECO:0000256" key="1">
    <source>
        <dbReference type="ARBA" id="ARBA00022490"/>
    </source>
</evidence>
<dbReference type="GO" id="GO:0042274">
    <property type="term" value="P:ribosomal small subunit biogenesis"/>
    <property type="evidence" value="ECO:0007669"/>
    <property type="project" value="UniProtKB-UniRule"/>
</dbReference>
<dbReference type="SUPFAM" id="SSF50447">
    <property type="entry name" value="Translation proteins"/>
    <property type="match status" value="1"/>
</dbReference>
<dbReference type="GO" id="GO:0006364">
    <property type="term" value="P:rRNA processing"/>
    <property type="evidence" value="ECO:0007669"/>
    <property type="project" value="UniProtKB-UniRule"/>
</dbReference>
<keyword evidence="3 5" id="KW-0698">rRNA processing</keyword>
<comment type="subcellular location">
    <subcellularLocation>
        <location evidence="5">Cytoplasm</location>
    </subcellularLocation>
</comment>
<comment type="function">
    <text evidence="5">An accessory protein needed during the final step in the assembly of 30S ribosomal subunit, possibly for assembly of the head region. Essential for efficient processing of 16S rRNA. May be needed both before and after RbfA during the maturation of 16S rRNA. It has affinity for free ribosomal 30S subunits but not for 70S ribosomes.</text>
</comment>
<dbReference type="RefSeq" id="WP_110939952.1">
    <property type="nucleotide sequence ID" value="NZ_FQZV01000007.1"/>
</dbReference>
<organism evidence="8 9">
    <name type="scientific">Geosporobacter subterraneus DSM 17957</name>
    <dbReference type="NCBI Taxonomy" id="1121919"/>
    <lineage>
        <taxon>Bacteria</taxon>
        <taxon>Bacillati</taxon>
        <taxon>Bacillota</taxon>
        <taxon>Clostridia</taxon>
        <taxon>Peptostreptococcales</taxon>
        <taxon>Thermotaleaceae</taxon>
        <taxon>Geosporobacter</taxon>
    </lineage>
</organism>
<dbReference type="SUPFAM" id="SSF50346">
    <property type="entry name" value="PRC-barrel domain"/>
    <property type="match status" value="1"/>
</dbReference>
<comment type="subunit">
    <text evidence="5">Binds ribosomal protein uS19.</text>
</comment>
<gene>
    <name evidence="5" type="primary">rimM</name>
    <name evidence="8" type="ORF">SAMN02745975_00668</name>
</gene>
<protein>
    <recommendedName>
        <fullName evidence="5">Ribosome maturation factor RimM</fullName>
    </recommendedName>
</protein>
<evidence type="ECO:0000256" key="2">
    <source>
        <dbReference type="ARBA" id="ARBA00022517"/>
    </source>
</evidence>
<comment type="domain">
    <text evidence="5">The PRC barrel domain binds ribosomal protein uS19.</text>
</comment>
<dbReference type="OrthoDB" id="9810331at2"/>
<evidence type="ECO:0000313" key="9">
    <source>
        <dbReference type="Proteomes" id="UP000184536"/>
    </source>
</evidence>
<keyword evidence="2 5" id="KW-0690">Ribosome biogenesis</keyword>
<dbReference type="Gene3D" id="2.30.30.240">
    <property type="entry name" value="PRC-barrel domain"/>
    <property type="match status" value="1"/>
</dbReference>
<dbReference type="Pfam" id="PF01782">
    <property type="entry name" value="RimM"/>
    <property type="match status" value="1"/>
</dbReference>